<dbReference type="PROSITE" id="PS51375">
    <property type="entry name" value="PPR"/>
    <property type="match status" value="3"/>
</dbReference>
<dbReference type="EMBL" id="LR746273">
    <property type="protein sequence ID" value="CAA7403392.1"/>
    <property type="molecule type" value="Genomic_DNA"/>
</dbReference>
<dbReference type="Gene3D" id="1.25.40.10">
    <property type="entry name" value="Tetratricopeptide repeat domain"/>
    <property type="match status" value="2"/>
</dbReference>
<protein>
    <submittedName>
        <fullName evidence="4">Uncharacterized protein</fullName>
    </submittedName>
</protein>
<dbReference type="InterPro" id="IPR011990">
    <property type="entry name" value="TPR-like_helical_dom_sf"/>
</dbReference>
<dbReference type="PANTHER" id="PTHR45717">
    <property type="entry name" value="OS12G0527900 PROTEIN"/>
    <property type="match status" value="1"/>
</dbReference>
<name>A0A7I8L0V7_SPIIN</name>
<dbReference type="Pfam" id="PF01535">
    <property type="entry name" value="PPR"/>
    <property type="match status" value="3"/>
</dbReference>
<evidence type="ECO:0000256" key="3">
    <source>
        <dbReference type="PROSITE-ProRule" id="PRU00708"/>
    </source>
</evidence>
<dbReference type="PANTHER" id="PTHR45717:SF20">
    <property type="entry name" value="OS07G0598500 PROTEIN"/>
    <property type="match status" value="1"/>
</dbReference>
<evidence type="ECO:0000256" key="2">
    <source>
        <dbReference type="ARBA" id="ARBA00022737"/>
    </source>
</evidence>
<organism evidence="4 5">
    <name type="scientific">Spirodela intermedia</name>
    <name type="common">Intermediate duckweed</name>
    <dbReference type="NCBI Taxonomy" id="51605"/>
    <lineage>
        <taxon>Eukaryota</taxon>
        <taxon>Viridiplantae</taxon>
        <taxon>Streptophyta</taxon>
        <taxon>Embryophyta</taxon>
        <taxon>Tracheophyta</taxon>
        <taxon>Spermatophyta</taxon>
        <taxon>Magnoliopsida</taxon>
        <taxon>Liliopsida</taxon>
        <taxon>Araceae</taxon>
        <taxon>Lemnoideae</taxon>
        <taxon>Spirodela</taxon>
    </lineage>
</organism>
<feature type="repeat" description="PPR" evidence="3">
    <location>
        <begin position="174"/>
        <end position="208"/>
    </location>
</feature>
<feature type="repeat" description="PPR" evidence="3">
    <location>
        <begin position="139"/>
        <end position="173"/>
    </location>
</feature>
<evidence type="ECO:0000313" key="4">
    <source>
        <dbReference type="EMBL" id="CAA7403392.1"/>
    </source>
</evidence>
<dbReference type="InterPro" id="IPR002885">
    <property type="entry name" value="PPR_rpt"/>
</dbReference>
<sequence length="504" mass="57087">MGSCAFFLVKRLSGAVRHGECLRQSLLRLYSSVRSAPRKTLLSSILPLGNPSVSLLPELDGWAKSRKTIVAGELQDLVKHLRNRNRHKQALEVSEWMKHREICRFTPGDHAIQLDLIGQVRGLVPAELYFNSLDQEHKTQKAYGALLNCYVREGLIEESLLHMKKMKELGFASTALPYNNIMCLYANAGQLEKVPLVLAEMKKNGILPDNFSYRLCINSYGSRSRIAEMEEALEEMDCQPQIVVDWNTYAVVAHNYIKAGLPEKAAAVLKKSEEKMDRRSHLCYSHLISLYGALKSKAEMRRLWELQGQMGLKQLNRDYTTMLGELVRLGELEEAEDLLKRWESSGNMVDFRVPNVVLAGLCKRGYVEKGEAMLDRFAREGKAPLPSSWGILARAFADKGEMVKAHHYMEKALCGYEPDKGWKPSPSLIFSVLQWLGDEANNPKDVEKFVELLKPVMPEIGLFRARMRAGNRADGYLESLKTDGIEVNESTREILRISNVDSDR</sequence>
<keyword evidence="2" id="KW-0677">Repeat</keyword>
<proteinExistence type="inferred from homology"/>
<dbReference type="OrthoDB" id="429961at2759"/>
<dbReference type="GO" id="GO:0003729">
    <property type="term" value="F:mRNA binding"/>
    <property type="evidence" value="ECO:0007669"/>
    <property type="project" value="UniProtKB-ARBA"/>
</dbReference>
<dbReference type="Proteomes" id="UP000663760">
    <property type="component" value="Chromosome 10"/>
</dbReference>
<keyword evidence="5" id="KW-1185">Reference proteome</keyword>
<feature type="repeat" description="PPR" evidence="3">
    <location>
        <begin position="350"/>
        <end position="384"/>
    </location>
</feature>
<dbReference type="Pfam" id="PF13041">
    <property type="entry name" value="PPR_2"/>
    <property type="match status" value="1"/>
</dbReference>
<dbReference type="NCBIfam" id="TIGR00756">
    <property type="entry name" value="PPR"/>
    <property type="match status" value="1"/>
</dbReference>
<dbReference type="AlphaFoldDB" id="A0A7I8L0V7"/>
<evidence type="ECO:0000256" key="1">
    <source>
        <dbReference type="ARBA" id="ARBA00007626"/>
    </source>
</evidence>
<reference evidence="4" key="1">
    <citation type="submission" date="2020-02" db="EMBL/GenBank/DDBJ databases">
        <authorList>
            <person name="Scholz U."/>
            <person name="Mascher M."/>
            <person name="Fiebig A."/>
        </authorList>
    </citation>
    <scope>NUCLEOTIDE SEQUENCE</scope>
</reference>
<gene>
    <name evidence="4" type="ORF">SI8410_10014070</name>
</gene>
<evidence type="ECO:0000313" key="5">
    <source>
        <dbReference type="Proteomes" id="UP000663760"/>
    </source>
</evidence>
<comment type="similarity">
    <text evidence="1">Belongs to the PPR family. P subfamily.</text>
</comment>
<dbReference type="GO" id="GO:0005739">
    <property type="term" value="C:mitochondrion"/>
    <property type="evidence" value="ECO:0007669"/>
    <property type="project" value="TreeGrafter"/>
</dbReference>
<accession>A0A7I8L0V7</accession>